<feature type="domain" description="HTH tetR-type" evidence="5">
    <location>
        <begin position="20"/>
        <end position="80"/>
    </location>
</feature>
<dbReference type="GO" id="GO:0000976">
    <property type="term" value="F:transcription cis-regulatory region binding"/>
    <property type="evidence" value="ECO:0007669"/>
    <property type="project" value="TreeGrafter"/>
</dbReference>
<evidence type="ECO:0000313" key="6">
    <source>
        <dbReference type="EMBL" id="SLK00212.1"/>
    </source>
</evidence>
<reference evidence="7" key="1">
    <citation type="submission" date="2017-02" db="EMBL/GenBank/DDBJ databases">
        <authorList>
            <person name="Varghese N."/>
            <person name="Submissions S."/>
        </authorList>
    </citation>
    <scope>NUCLEOTIDE SEQUENCE [LARGE SCALE GENOMIC DNA]</scope>
    <source>
        <strain evidence="7">SM117</strain>
    </source>
</reference>
<organism evidence="6 7">
    <name type="scientific">Novosphingobium mathurense</name>
    <dbReference type="NCBI Taxonomy" id="428990"/>
    <lineage>
        <taxon>Bacteria</taxon>
        <taxon>Pseudomonadati</taxon>
        <taxon>Pseudomonadota</taxon>
        <taxon>Alphaproteobacteria</taxon>
        <taxon>Sphingomonadales</taxon>
        <taxon>Sphingomonadaceae</taxon>
        <taxon>Novosphingobium</taxon>
    </lineage>
</organism>
<dbReference type="AlphaFoldDB" id="A0A1U6HWL6"/>
<evidence type="ECO:0000256" key="4">
    <source>
        <dbReference type="PROSITE-ProRule" id="PRU00335"/>
    </source>
</evidence>
<name>A0A1U6HWL6_9SPHN</name>
<dbReference type="PANTHER" id="PTHR30055">
    <property type="entry name" value="HTH-TYPE TRANSCRIPTIONAL REGULATOR RUTR"/>
    <property type="match status" value="1"/>
</dbReference>
<dbReference type="GO" id="GO:0003700">
    <property type="term" value="F:DNA-binding transcription factor activity"/>
    <property type="evidence" value="ECO:0007669"/>
    <property type="project" value="TreeGrafter"/>
</dbReference>
<dbReference type="PANTHER" id="PTHR30055:SF238">
    <property type="entry name" value="MYCOFACTOCIN BIOSYNTHESIS TRANSCRIPTIONAL REGULATOR MFTR-RELATED"/>
    <property type="match status" value="1"/>
</dbReference>
<sequence length="215" mass="24030">MKDESTSRPYRQTARAAAAAETGERILSAFMARMERYWFDEIRLEDVASDAGVTVQTVIRRFGGKDGLLDAGQNVMESSITSARRVTAGDVAKALDVIIAEYEELGGLVMRLLAQEDRHAQIKAVTDTGRRHHRAWVGEVFAPWLDGMPSEWRLQAHDALVVALDIYIWKLVRVDMRRGVPELRRTMRDLCAGALAIAPEAFGAETFKARETIDV</sequence>
<dbReference type="Gene3D" id="1.10.357.10">
    <property type="entry name" value="Tetracycline Repressor, domain 2"/>
    <property type="match status" value="1"/>
</dbReference>
<dbReference type="InterPro" id="IPR050109">
    <property type="entry name" value="HTH-type_TetR-like_transc_reg"/>
</dbReference>
<evidence type="ECO:0000313" key="7">
    <source>
        <dbReference type="Proteomes" id="UP000190989"/>
    </source>
</evidence>
<feature type="DNA-binding region" description="H-T-H motif" evidence="4">
    <location>
        <begin position="43"/>
        <end position="62"/>
    </location>
</feature>
<accession>A0A1U6HWL6</accession>
<keyword evidence="2 4" id="KW-0238">DNA-binding</keyword>
<dbReference type="STRING" id="428990.SAMN06295987_103247"/>
<gene>
    <name evidence="6" type="ORF">SAMN06295987_103247</name>
</gene>
<evidence type="ECO:0000256" key="1">
    <source>
        <dbReference type="ARBA" id="ARBA00023015"/>
    </source>
</evidence>
<evidence type="ECO:0000256" key="2">
    <source>
        <dbReference type="ARBA" id="ARBA00023125"/>
    </source>
</evidence>
<dbReference type="InterPro" id="IPR001647">
    <property type="entry name" value="HTH_TetR"/>
</dbReference>
<dbReference type="EMBL" id="FVZE01000003">
    <property type="protein sequence ID" value="SLK00212.1"/>
    <property type="molecule type" value="Genomic_DNA"/>
</dbReference>
<dbReference type="InterPro" id="IPR009057">
    <property type="entry name" value="Homeodomain-like_sf"/>
</dbReference>
<dbReference type="PROSITE" id="PS50977">
    <property type="entry name" value="HTH_TETR_2"/>
    <property type="match status" value="1"/>
</dbReference>
<proteinExistence type="predicted"/>
<evidence type="ECO:0000256" key="3">
    <source>
        <dbReference type="ARBA" id="ARBA00023163"/>
    </source>
</evidence>
<keyword evidence="7" id="KW-1185">Reference proteome</keyword>
<keyword evidence="3" id="KW-0804">Transcription</keyword>
<protein>
    <submittedName>
        <fullName evidence="6">Transcriptional regulator, TetR family</fullName>
    </submittedName>
</protein>
<evidence type="ECO:0000259" key="5">
    <source>
        <dbReference type="PROSITE" id="PS50977"/>
    </source>
</evidence>
<dbReference type="Proteomes" id="UP000190989">
    <property type="component" value="Unassembled WGS sequence"/>
</dbReference>
<keyword evidence="1" id="KW-0805">Transcription regulation</keyword>
<dbReference type="SUPFAM" id="SSF46689">
    <property type="entry name" value="Homeodomain-like"/>
    <property type="match status" value="1"/>
</dbReference>